<evidence type="ECO:0000256" key="1">
    <source>
        <dbReference type="ARBA" id="ARBA00009890"/>
    </source>
</evidence>
<dbReference type="PROSITE" id="PS00678">
    <property type="entry name" value="WD_REPEATS_1"/>
    <property type="match status" value="3"/>
</dbReference>
<organism evidence="5 6">
    <name type="scientific">Emericellopsis atlantica</name>
    <dbReference type="NCBI Taxonomy" id="2614577"/>
    <lineage>
        <taxon>Eukaryota</taxon>
        <taxon>Fungi</taxon>
        <taxon>Dikarya</taxon>
        <taxon>Ascomycota</taxon>
        <taxon>Pezizomycotina</taxon>
        <taxon>Sordariomycetes</taxon>
        <taxon>Hypocreomycetidae</taxon>
        <taxon>Hypocreales</taxon>
        <taxon>Bionectriaceae</taxon>
        <taxon>Emericellopsis</taxon>
    </lineage>
</organism>
<dbReference type="OrthoDB" id="400at2759"/>
<dbReference type="Pfam" id="PF00400">
    <property type="entry name" value="WD40"/>
    <property type="match status" value="5"/>
</dbReference>
<dbReference type="PROSITE" id="PS50082">
    <property type="entry name" value="WD_REPEATS_2"/>
    <property type="match status" value="4"/>
</dbReference>
<dbReference type="Gene3D" id="2.130.10.10">
    <property type="entry name" value="YVTN repeat-like/Quinoprotein amine dehydrogenase"/>
    <property type="match status" value="1"/>
</dbReference>
<dbReference type="InterPro" id="IPR037588">
    <property type="entry name" value="MLST8"/>
</dbReference>
<evidence type="ECO:0000256" key="3">
    <source>
        <dbReference type="ARBA" id="ARBA00022737"/>
    </source>
</evidence>
<dbReference type="GeneID" id="70292370"/>
<dbReference type="GO" id="GO:0031929">
    <property type="term" value="P:TOR signaling"/>
    <property type="evidence" value="ECO:0007669"/>
    <property type="project" value="InterPro"/>
</dbReference>
<dbReference type="PRINTS" id="PR00320">
    <property type="entry name" value="GPROTEINBRPT"/>
</dbReference>
<dbReference type="FunFam" id="2.130.10.10:FF:000339">
    <property type="entry name" value="WD-repeat protein pop3"/>
    <property type="match status" value="1"/>
</dbReference>
<evidence type="ECO:0000256" key="4">
    <source>
        <dbReference type="PROSITE-ProRule" id="PRU00221"/>
    </source>
</evidence>
<reference evidence="5" key="1">
    <citation type="journal article" date="2021" name="IMA Fungus">
        <title>Genomic characterization of three marine fungi, including Emericellopsis atlantica sp. nov. with signatures of a generalist lifestyle and marine biomass degradation.</title>
        <authorList>
            <person name="Hagestad O.C."/>
            <person name="Hou L."/>
            <person name="Andersen J.H."/>
            <person name="Hansen E.H."/>
            <person name="Altermark B."/>
            <person name="Li C."/>
            <person name="Kuhnert E."/>
            <person name="Cox R.J."/>
            <person name="Crous P.W."/>
            <person name="Spatafora J.W."/>
            <person name="Lail K."/>
            <person name="Amirebrahimi M."/>
            <person name="Lipzen A."/>
            <person name="Pangilinan J."/>
            <person name="Andreopoulos W."/>
            <person name="Hayes R.D."/>
            <person name="Ng V."/>
            <person name="Grigoriev I.V."/>
            <person name="Jackson S.A."/>
            <person name="Sutton T.D.S."/>
            <person name="Dobson A.D.W."/>
            <person name="Rama T."/>
        </authorList>
    </citation>
    <scope>NUCLEOTIDE SEQUENCE</scope>
    <source>
        <strain evidence="5">TS7</strain>
    </source>
</reference>
<dbReference type="InterPro" id="IPR019775">
    <property type="entry name" value="WD40_repeat_CS"/>
</dbReference>
<dbReference type="GO" id="GO:0005737">
    <property type="term" value="C:cytoplasm"/>
    <property type="evidence" value="ECO:0007669"/>
    <property type="project" value="UniProtKB-ARBA"/>
</dbReference>
<feature type="repeat" description="WD" evidence="4">
    <location>
        <begin position="203"/>
        <end position="236"/>
    </location>
</feature>
<dbReference type="InterPro" id="IPR001680">
    <property type="entry name" value="WD40_rpt"/>
</dbReference>
<gene>
    <name evidence="5" type="ORF">F5Z01DRAFT_626185</name>
</gene>
<dbReference type="GO" id="GO:0032956">
    <property type="term" value="P:regulation of actin cytoskeleton organization"/>
    <property type="evidence" value="ECO:0007669"/>
    <property type="project" value="TreeGrafter"/>
</dbReference>
<dbReference type="SMART" id="SM00320">
    <property type="entry name" value="WD40"/>
    <property type="match status" value="6"/>
</dbReference>
<name>A0A9P7ZI04_9HYPO</name>
<feature type="repeat" description="WD" evidence="4">
    <location>
        <begin position="71"/>
        <end position="112"/>
    </location>
</feature>
<keyword evidence="3" id="KW-0677">Repeat</keyword>
<evidence type="ECO:0000313" key="5">
    <source>
        <dbReference type="EMBL" id="KAG9252047.1"/>
    </source>
</evidence>
<evidence type="ECO:0000313" key="6">
    <source>
        <dbReference type="Proteomes" id="UP000887229"/>
    </source>
</evidence>
<dbReference type="EMBL" id="MU251264">
    <property type="protein sequence ID" value="KAG9252047.1"/>
    <property type="molecule type" value="Genomic_DNA"/>
</dbReference>
<sequence>MSVILCTAGYDHTIRFWEALSGICSRTIQHPDSQVNRLCISPDKRFLAAAGHHSVKLYDIKSTNPNALLTFEGHTGNVTGVAFHCEGKWMVTSSEDGTVKIWDTRTGTIQRSYSHGSPVNDVVIHPNQGEIISCDRAGSVRIWDLAENNCSHEMIPQEDVSVSSVTVASDGSLLCAANNEGNVIVWHLIQSYDRTQLLPVTQFSAHQNHITRILLSPDVKKLATCSADHTAKIWEVVNIEPRPDEEAKPFPLEATLTAHQRWVWDCAFSADSAYLVTACSDHYARLWEVSGQQIIRQYNGHHRGAVCVALNDYSETR</sequence>
<dbReference type="PANTHER" id="PTHR19842">
    <property type="entry name" value="G BETA-LIKE PROTEIN GBL"/>
    <property type="match status" value="1"/>
</dbReference>
<comment type="similarity">
    <text evidence="1">Belongs to the WD repeat LST8 family.</text>
</comment>
<dbReference type="InterPro" id="IPR015943">
    <property type="entry name" value="WD40/YVTN_repeat-like_dom_sf"/>
</dbReference>
<dbReference type="CDD" id="cd00200">
    <property type="entry name" value="WD40"/>
    <property type="match status" value="1"/>
</dbReference>
<dbReference type="GO" id="GO:0031931">
    <property type="term" value="C:TORC1 complex"/>
    <property type="evidence" value="ECO:0007669"/>
    <property type="project" value="InterPro"/>
</dbReference>
<feature type="repeat" description="WD" evidence="4">
    <location>
        <begin position="112"/>
        <end position="153"/>
    </location>
</feature>
<dbReference type="RefSeq" id="XP_046115971.1">
    <property type="nucleotide sequence ID" value="XM_046261467.1"/>
</dbReference>
<comment type="caution">
    <text evidence="5">The sequence shown here is derived from an EMBL/GenBank/DDBJ whole genome shotgun (WGS) entry which is preliminary data.</text>
</comment>
<dbReference type="InterPro" id="IPR020472">
    <property type="entry name" value="WD40_PAC1"/>
</dbReference>
<keyword evidence="2 4" id="KW-0853">WD repeat</keyword>
<dbReference type="Proteomes" id="UP000887229">
    <property type="component" value="Unassembled WGS sequence"/>
</dbReference>
<dbReference type="GO" id="GO:0031932">
    <property type="term" value="C:TORC2 complex"/>
    <property type="evidence" value="ECO:0007669"/>
    <property type="project" value="InterPro"/>
</dbReference>
<keyword evidence="6" id="KW-1185">Reference proteome</keyword>
<dbReference type="PANTHER" id="PTHR19842:SF0">
    <property type="entry name" value="TARGET OF RAPAMYCIN COMPLEX SUBUNIT LST8"/>
    <property type="match status" value="1"/>
</dbReference>
<protein>
    <submittedName>
        <fullName evidence="5">WD-repeat protein pop3</fullName>
    </submittedName>
</protein>
<dbReference type="PROSITE" id="PS50294">
    <property type="entry name" value="WD_REPEATS_REGION"/>
    <property type="match status" value="3"/>
</dbReference>
<proteinExistence type="inferred from homology"/>
<dbReference type="AlphaFoldDB" id="A0A9P7ZI04"/>
<evidence type="ECO:0000256" key="2">
    <source>
        <dbReference type="ARBA" id="ARBA00022574"/>
    </source>
</evidence>
<feature type="repeat" description="WD" evidence="4">
    <location>
        <begin position="256"/>
        <end position="297"/>
    </location>
</feature>
<dbReference type="SUPFAM" id="SSF50978">
    <property type="entry name" value="WD40 repeat-like"/>
    <property type="match status" value="1"/>
</dbReference>
<dbReference type="GO" id="GO:0098588">
    <property type="term" value="C:bounding membrane of organelle"/>
    <property type="evidence" value="ECO:0007669"/>
    <property type="project" value="UniProtKB-ARBA"/>
</dbReference>
<dbReference type="InterPro" id="IPR036322">
    <property type="entry name" value="WD40_repeat_dom_sf"/>
</dbReference>
<accession>A0A9P7ZI04</accession>